<evidence type="ECO:0000313" key="8">
    <source>
        <dbReference type="Proteomes" id="UP000224563"/>
    </source>
</evidence>
<feature type="transmembrane region" description="Helical" evidence="6">
    <location>
        <begin position="211"/>
        <end position="231"/>
    </location>
</feature>
<evidence type="ECO:0000256" key="5">
    <source>
        <dbReference type="ARBA" id="ARBA00023136"/>
    </source>
</evidence>
<feature type="transmembrane region" description="Helical" evidence="6">
    <location>
        <begin position="442"/>
        <end position="463"/>
    </location>
</feature>
<feature type="transmembrane region" description="Helical" evidence="6">
    <location>
        <begin position="475"/>
        <end position="494"/>
    </location>
</feature>
<keyword evidence="8" id="KW-1185">Reference proteome</keyword>
<dbReference type="InterPro" id="IPR002797">
    <property type="entry name" value="Polysacc_synth"/>
</dbReference>
<reference evidence="7 8" key="1">
    <citation type="submission" date="2017-10" db="EMBL/GenBank/DDBJ databases">
        <title>Resolving the taxonomy of Roseburia spp., Eubacterium rectale and Agathobacter spp. through phylogenomic analysis.</title>
        <authorList>
            <person name="Sheridan P.O."/>
            <person name="Walker A.W."/>
            <person name="Duncan S.H."/>
            <person name="Scott K.P."/>
            <person name="Toole P.W.O."/>
            <person name="Luis P."/>
            <person name="Flint H.J."/>
        </authorList>
    </citation>
    <scope>NUCLEOTIDE SEQUENCE [LARGE SCALE GENOMIC DNA]</scope>
    <source>
        <strain evidence="7 8">JK623</strain>
    </source>
</reference>
<evidence type="ECO:0000313" key="7">
    <source>
        <dbReference type="EMBL" id="PHU38567.1"/>
    </source>
</evidence>
<dbReference type="EMBL" id="PDYG01000006">
    <property type="protein sequence ID" value="PHU38567.1"/>
    <property type="molecule type" value="Genomic_DNA"/>
</dbReference>
<sequence length="555" mass="60237">MSKSKSNGTNFLVQGSILAMASIISRMIGLIYRIPMTNIIGDIGNGYYGTAFEVYNVMLIISSYSLPLAVSKLVSARRALGQKRNIYQLLKGALLFATIAGLLVSLILFFGASFFAGVLQTPEAKYALRVLAPTLLIVAILGALRGFFQGLGTMMPSAVSQIIEQVVNAIVSVWAAYVLFHYGKKVGAVLGDPDNYAAAYGAAGGTLGTNIGALFGLLFVLFIFVIYMTIFKRQMKRERNRDVEPFAYTMKILIVTIIPVLLSTTVYNISGIVEQYLFKNISALQGYGSAEINVYWGVFTGKYKLLTNVPISIASAMAASSVPTLTASFSNHDMDAVRNKLHAATRLVMVIAFPCTVGLGVLGKPIIRLLFPGTISTLDLAGNMMYLGAIAVIFYSLSTLSNGLLQGINRLKIPVTNALISLVSHAVLLVILMLVFHLNIQAVVISNAFFALMMCVLNQMALAKYSGYRIEWKKSFILPCFASLIMGVAVFAAYHGAYALIHMNSVSTLFAILIAVVTYFVSLLLLKGVDEQDMLSFPKGAMLVRIAKKLHLLHE</sequence>
<gene>
    <name evidence="7" type="ORF">CSX02_02260</name>
</gene>
<dbReference type="InterPro" id="IPR024923">
    <property type="entry name" value="PG_synth_SpoVB"/>
</dbReference>
<accession>A0A2G3E5L9</accession>
<evidence type="ECO:0000256" key="6">
    <source>
        <dbReference type="SAM" id="Phobius"/>
    </source>
</evidence>
<feature type="transmembrane region" description="Helical" evidence="6">
    <location>
        <begin position="252"/>
        <end position="270"/>
    </location>
</feature>
<dbReference type="Proteomes" id="UP000224563">
    <property type="component" value="Unassembled WGS sequence"/>
</dbReference>
<keyword evidence="3 6" id="KW-0812">Transmembrane</keyword>
<feature type="transmembrane region" description="Helical" evidence="6">
    <location>
        <begin position="94"/>
        <end position="120"/>
    </location>
</feature>
<organism evidence="7 8">
    <name type="scientific">Agathobacter ruminis</name>
    <dbReference type="NCBI Taxonomy" id="1712665"/>
    <lineage>
        <taxon>Bacteria</taxon>
        <taxon>Bacillati</taxon>
        <taxon>Bacillota</taxon>
        <taxon>Clostridia</taxon>
        <taxon>Lachnospirales</taxon>
        <taxon>Lachnospiraceae</taxon>
        <taxon>Agathobacter</taxon>
    </lineage>
</organism>
<dbReference type="PIRSF" id="PIRSF038958">
    <property type="entry name" value="PG_synth_SpoVB"/>
    <property type="match status" value="1"/>
</dbReference>
<dbReference type="AlphaFoldDB" id="A0A2G3E5L9"/>
<feature type="transmembrane region" description="Helical" evidence="6">
    <location>
        <begin position="347"/>
        <end position="371"/>
    </location>
</feature>
<evidence type="ECO:0000256" key="3">
    <source>
        <dbReference type="ARBA" id="ARBA00022692"/>
    </source>
</evidence>
<feature type="transmembrane region" description="Helical" evidence="6">
    <location>
        <begin position="305"/>
        <end position="326"/>
    </location>
</feature>
<keyword evidence="5 6" id="KW-0472">Membrane</keyword>
<feature type="transmembrane region" description="Helical" evidence="6">
    <location>
        <begin position="12"/>
        <end position="34"/>
    </location>
</feature>
<name>A0A2G3E5L9_9FIRM</name>
<dbReference type="PANTHER" id="PTHR30250:SF21">
    <property type="entry name" value="LIPID II FLIPPASE MURJ"/>
    <property type="match status" value="1"/>
</dbReference>
<protein>
    <submittedName>
        <fullName evidence="7">Stage V sporulation protein B</fullName>
    </submittedName>
</protein>
<feature type="transmembrane region" description="Helical" evidence="6">
    <location>
        <begin position="417"/>
        <end position="436"/>
    </location>
</feature>
<feature type="transmembrane region" description="Helical" evidence="6">
    <location>
        <begin position="165"/>
        <end position="183"/>
    </location>
</feature>
<dbReference type="InterPro" id="IPR050833">
    <property type="entry name" value="Poly_Biosynth_Transport"/>
</dbReference>
<dbReference type="RefSeq" id="WP_099385473.1">
    <property type="nucleotide sequence ID" value="NZ_PDYG01000006.1"/>
</dbReference>
<evidence type="ECO:0000256" key="1">
    <source>
        <dbReference type="ARBA" id="ARBA00004651"/>
    </source>
</evidence>
<reference evidence="7 8" key="2">
    <citation type="submission" date="2017-10" db="EMBL/GenBank/DDBJ databases">
        <authorList>
            <person name="Banno H."/>
            <person name="Chua N.-H."/>
        </authorList>
    </citation>
    <scope>NUCLEOTIDE SEQUENCE [LARGE SCALE GENOMIC DNA]</scope>
    <source>
        <strain evidence="7 8">JK623</strain>
    </source>
</reference>
<dbReference type="PANTHER" id="PTHR30250">
    <property type="entry name" value="PST FAMILY PREDICTED COLANIC ACID TRANSPORTER"/>
    <property type="match status" value="1"/>
</dbReference>
<comment type="subcellular location">
    <subcellularLocation>
        <location evidence="1">Cell membrane</location>
        <topology evidence="1">Multi-pass membrane protein</topology>
    </subcellularLocation>
</comment>
<proteinExistence type="predicted"/>
<feature type="transmembrane region" description="Helical" evidence="6">
    <location>
        <begin position="126"/>
        <end position="144"/>
    </location>
</feature>
<evidence type="ECO:0000256" key="2">
    <source>
        <dbReference type="ARBA" id="ARBA00022475"/>
    </source>
</evidence>
<keyword evidence="4 6" id="KW-1133">Transmembrane helix</keyword>
<keyword evidence="2" id="KW-1003">Cell membrane</keyword>
<comment type="caution">
    <text evidence="7">The sequence shown here is derived from an EMBL/GenBank/DDBJ whole genome shotgun (WGS) entry which is preliminary data.</text>
</comment>
<evidence type="ECO:0000256" key="4">
    <source>
        <dbReference type="ARBA" id="ARBA00022989"/>
    </source>
</evidence>
<feature type="transmembrane region" description="Helical" evidence="6">
    <location>
        <begin position="383"/>
        <end position="405"/>
    </location>
</feature>
<feature type="transmembrane region" description="Helical" evidence="6">
    <location>
        <begin position="506"/>
        <end position="526"/>
    </location>
</feature>
<dbReference type="CDD" id="cd13124">
    <property type="entry name" value="MATE_SpoVB_like"/>
    <property type="match status" value="1"/>
</dbReference>
<dbReference type="Pfam" id="PF01943">
    <property type="entry name" value="Polysacc_synt"/>
    <property type="match status" value="1"/>
</dbReference>
<dbReference type="GO" id="GO:0005886">
    <property type="term" value="C:plasma membrane"/>
    <property type="evidence" value="ECO:0007669"/>
    <property type="project" value="UniProtKB-SubCell"/>
</dbReference>
<feature type="transmembrane region" description="Helical" evidence="6">
    <location>
        <begin position="54"/>
        <end position="74"/>
    </location>
</feature>